<feature type="region of interest" description="Disordered" evidence="1">
    <location>
        <begin position="71"/>
        <end position="101"/>
    </location>
</feature>
<evidence type="ECO:0000256" key="1">
    <source>
        <dbReference type="SAM" id="MobiDB-lite"/>
    </source>
</evidence>
<dbReference type="AlphaFoldDB" id="A0AA35SIE1"/>
<evidence type="ECO:0000313" key="3">
    <source>
        <dbReference type="Proteomes" id="UP001174909"/>
    </source>
</evidence>
<gene>
    <name evidence="2" type="ORF">GBAR_LOCUS16579</name>
</gene>
<proteinExistence type="predicted"/>
<comment type="caution">
    <text evidence="2">The sequence shown here is derived from an EMBL/GenBank/DDBJ whole genome shotgun (WGS) entry which is preliminary data.</text>
</comment>
<protein>
    <submittedName>
        <fullName evidence="2">Baculoviral IAP repeat-containing protein 6</fullName>
    </submittedName>
</protein>
<evidence type="ECO:0000313" key="2">
    <source>
        <dbReference type="EMBL" id="CAI8029166.1"/>
    </source>
</evidence>
<keyword evidence="3" id="KW-1185">Reference proteome</keyword>
<name>A0AA35SIE1_GEOBA</name>
<feature type="region of interest" description="Disordered" evidence="1">
    <location>
        <begin position="180"/>
        <end position="203"/>
    </location>
</feature>
<dbReference type="Proteomes" id="UP001174909">
    <property type="component" value="Unassembled WGS sequence"/>
</dbReference>
<feature type="non-terminal residue" evidence="2">
    <location>
        <position position="1"/>
    </location>
</feature>
<feature type="compositionally biased region" description="Polar residues" evidence="1">
    <location>
        <begin position="91"/>
        <end position="101"/>
    </location>
</feature>
<feature type="compositionally biased region" description="Low complexity" evidence="1">
    <location>
        <begin position="180"/>
        <end position="196"/>
    </location>
</feature>
<feature type="compositionally biased region" description="Polar residues" evidence="1">
    <location>
        <begin position="21"/>
        <end position="33"/>
    </location>
</feature>
<feature type="region of interest" description="Disordered" evidence="1">
    <location>
        <begin position="21"/>
        <end position="41"/>
    </location>
</feature>
<sequence>MPTMSTMRRFWINGCSTFLSPTTRGPVSPSPRSLTRPHPPLYPIPLNPPSLPHSLIPMATHTQLVPHPLLRKLPHFSGPSSGAPPGGPNSTPQNGGSSPQVVVTDKKHHTIYDAELKLLLGPPASSPDAIRNMLAEFPPFHHGSFLLYPQRGLLETLPLEYSCYSVTPDASVREPMYRSLHSLSSPSSSSSSSPSLKSEKTKTSGYFYPTSPSTFPSSHSSSLSYRTPHPCPNDLVKSEIIPRELVLVIDSLQSGKVYSAVLQFNQPVYLTDLSISTNAAVGCVSVEVWRGEGGEGRAVRVAQSTEIQERNLMLGNISPPPLCQFIRVTYTGRLGAARERAQVFLGAYYGVPLLTPQDPQGPQILPPIEQVLLSRYQETRQDLVSALKTAGEDPHDKERIREKYQACFLAQTRLARLRHYMRAVGEAPSVIGGVFSLQEAAAAVDYSSLSRSQMYRLAGCLVNTVLILAGPGEERQGDTAVFTAPLAGDQLPHVTEEECRLLFSSFCVHGVLRVQARACALLLRLCGAQPWWGEMVVSTAS</sequence>
<reference evidence="2" key="1">
    <citation type="submission" date="2023-03" db="EMBL/GenBank/DDBJ databases">
        <authorList>
            <person name="Steffen K."/>
            <person name="Cardenas P."/>
        </authorList>
    </citation>
    <scope>NUCLEOTIDE SEQUENCE</scope>
</reference>
<dbReference type="EMBL" id="CASHTH010002385">
    <property type="protein sequence ID" value="CAI8029166.1"/>
    <property type="molecule type" value="Genomic_DNA"/>
</dbReference>
<accession>A0AA35SIE1</accession>
<organism evidence="2 3">
    <name type="scientific">Geodia barretti</name>
    <name type="common">Barrett's horny sponge</name>
    <dbReference type="NCBI Taxonomy" id="519541"/>
    <lineage>
        <taxon>Eukaryota</taxon>
        <taxon>Metazoa</taxon>
        <taxon>Porifera</taxon>
        <taxon>Demospongiae</taxon>
        <taxon>Heteroscleromorpha</taxon>
        <taxon>Tetractinellida</taxon>
        <taxon>Astrophorina</taxon>
        <taxon>Geodiidae</taxon>
        <taxon>Geodia</taxon>
    </lineage>
</organism>